<dbReference type="SUPFAM" id="SSF56784">
    <property type="entry name" value="HAD-like"/>
    <property type="match status" value="1"/>
</dbReference>
<dbReference type="InterPro" id="IPR006439">
    <property type="entry name" value="HAD-SF_hydro_IA"/>
</dbReference>
<comment type="cofactor">
    <cofactor evidence="1">
        <name>Mg(2+)</name>
        <dbReference type="ChEBI" id="CHEBI:18420"/>
    </cofactor>
</comment>
<accession>A0A7W8A8V0</accession>
<comment type="caution">
    <text evidence="4">The sequence shown here is derived from an EMBL/GenBank/DDBJ whole genome shotgun (WGS) entry which is preliminary data.</text>
</comment>
<dbReference type="InterPro" id="IPR023214">
    <property type="entry name" value="HAD_sf"/>
</dbReference>
<dbReference type="PANTHER" id="PTHR46470:SF4">
    <property type="entry name" value="5-AMINO-6-(5-PHOSPHO-D-RIBITYLAMINO)URACIL PHOSPHATASE YIGB"/>
    <property type="match status" value="1"/>
</dbReference>
<sequence>MIKGILFDLDGTLMDHRAAADAGIAAWIADHSPGLPLPERAARVWAELEDVHLSAWHAGECDLLEQRRRRIRGICQALRLAVPDDIDAAFAAFTRHYRAGWSAYPDAHAALAHLGGYRLGVLTNGSSPVQIAKMGAIGLGELGPVLSGDVLDGHFKPAPASYLAAAERLGLEPGAILLVGDDLVNDVTGPAAAGMRSLWLDRLGVETAPEGFARITTLSELPGYLSGHSDLG</sequence>
<dbReference type="AlphaFoldDB" id="A0A7W8A8V0"/>
<gene>
    <name evidence="4" type="ORF">HNR40_007200</name>
</gene>
<dbReference type="InterPro" id="IPR036412">
    <property type="entry name" value="HAD-like_sf"/>
</dbReference>
<keyword evidence="5" id="KW-1185">Reference proteome</keyword>
<keyword evidence="3" id="KW-0460">Magnesium</keyword>
<dbReference type="NCBIfam" id="TIGR01549">
    <property type="entry name" value="HAD-SF-IA-v1"/>
    <property type="match status" value="1"/>
</dbReference>
<dbReference type="EMBL" id="JACHIN010000011">
    <property type="protein sequence ID" value="MBB5081705.1"/>
    <property type="molecule type" value="Genomic_DNA"/>
</dbReference>
<evidence type="ECO:0000256" key="2">
    <source>
        <dbReference type="ARBA" id="ARBA00022801"/>
    </source>
</evidence>
<reference evidence="4 5" key="1">
    <citation type="submission" date="2020-08" db="EMBL/GenBank/DDBJ databases">
        <title>Genomic Encyclopedia of Type Strains, Phase IV (KMG-IV): sequencing the most valuable type-strain genomes for metagenomic binning, comparative biology and taxonomic classification.</title>
        <authorList>
            <person name="Goeker M."/>
        </authorList>
    </citation>
    <scope>NUCLEOTIDE SEQUENCE [LARGE SCALE GENOMIC DNA]</scope>
    <source>
        <strain evidence="4 5">DSM 45385</strain>
    </source>
</reference>
<name>A0A7W8A8V0_9ACTN</name>
<organism evidence="4 5">
    <name type="scientific">Nonomuraea endophytica</name>
    <dbReference type="NCBI Taxonomy" id="714136"/>
    <lineage>
        <taxon>Bacteria</taxon>
        <taxon>Bacillati</taxon>
        <taxon>Actinomycetota</taxon>
        <taxon>Actinomycetes</taxon>
        <taxon>Streptosporangiales</taxon>
        <taxon>Streptosporangiaceae</taxon>
        <taxon>Nonomuraea</taxon>
    </lineage>
</organism>
<dbReference type="Pfam" id="PF00702">
    <property type="entry name" value="Hydrolase"/>
    <property type="match status" value="1"/>
</dbReference>
<dbReference type="SFLD" id="SFLDG01129">
    <property type="entry name" value="C1.5:_HAD__Beta-PGM__Phosphata"/>
    <property type="match status" value="1"/>
</dbReference>
<dbReference type="PANTHER" id="PTHR46470">
    <property type="entry name" value="N-ACYLNEURAMINATE-9-PHOSPHATASE"/>
    <property type="match status" value="1"/>
</dbReference>
<protein>
    <submittedName>
        <fullName evidence="4">Putative hydrolase of the HAD superfamily</fullName>
    </submittedName>
</protein>
<evidence type="ECO:0000313" key="4">
    <source>
        <dbReference type="EMBL" id="MBB5081705.1"/>
    </source>
</evidence>
<keyword evidence="2 4" id="KW-0378">Hydrolase</keyword>
<dbReference type="GO" id="GO:0044281">
    <property type="term" value="P:small molecule metabolic process"/>
    <property type="evidence" value="ECO:0007669"/>
    <property type="project" value="UniProtKB-ARBA"/>
</dbReference>
<proteinExistence type="predicted"/>
<evidence type="ECO:0000256" key="3">
    <source>
        <dbReference type="ARBA" id="ARBA00022842"/>
    </source>
</evidence>
<evidence type="ECO:0000256" key="1">
    <source>
        <dbReference type="ARBA" id="ARBA00001946"/>
    </source>
</evidence>
<dbReference type="Gene3D" id="3.40.50.1000">
    <property type="entry name" value="HAD superfamily/HAD-like"/>
    <property type="match status" value="1"/>
</dbReference>
<dbReference type="SFLD" id="SFLDS00003">
    <property type="entry name" value="Haloacid_Dehalogenase"/>
    <property type="match status" value="1"/>
</dbReference>
<dbReference type="RefSeq" id="WP_184969287.1">
    <property type="nucleotide sequence ID" value="NZ_JACHIN010000011.1"/>
</dbReference>
<evidence type="ECO:0000313" key="5">
    <source>
        <dbReference type="Proteomes" id="UP000568380"/>
    </source>
</evidence>
<dbReference type="GO" id="GO:0016787">
    <property type="term" value="F:hydrolase activity"/>
    <property type="evidence" value="ECO:0007669"/>
    <property type="project" value="UniProtKB-KW"/>
</dbReference>
<dbReference type="Gene3D" id="1.20.120.1600">
    <property type="match status" value="1"/>
</dbReference>
<dbReference type="Proteomes" id="UP000568380">
    <property type="component" value="Unassembled WGS sequence"/>
</dbReference>
<dbReference type="InterPro" id="IPR051400">
    <property type="entry name" value="HAD-like_hydrolase"/>
</dbReference>